<evidence type="ECO:0000256" key="2">
    <source>
        <dbReference type="SAM" id="Phobius"/>
    </source>
</evidence>
<evidence type="ECO:0000256" key="1">
    <source>
        <dbReference type="SAM" id="Coils"/>
    </source>
</evidence>
<dbReference type="NCBIfam" id="TIGR02599">
    <property type="entry name" value="Verru_Chthon cassette protein C"/>
    <property type="match status" value="1"/>
</dbReference>
<keyword evidence="2" id="KW-0472">Membrane</keyword>
<feature type="transmembrane region" description="Helical" evidence="2">
    <location>
        <begin position="21"/>
        <end position="44"/>
    </location>
</feature>
<keyword evidence="4" id="KW-1185">Reference proteome</keyword>
<protein>
    <submittedName>
        <fullName evidence="3">Uncharacterized protein (TIGR02599 family)</fullName>
    </submittedName>
</protein>
<evidence type="ECO:0000313" key="3">
    <source>
        <dbReference type="EMBL" id="RBP45063.1"/>
    </source>
</evidence>
<name>A0A366HQ53_9BACT</name>
<dbReference type="Proteomes" id="UP000253426">
    <property type="component" value="Unassembled WGS sequence"/>
</dbReference>
<dbReference type="InterPro" id="IPR019839">
    <property type="entry name" value="Verru/Chthon_C"/>
</dbReference>
<accession>A0A366HQ53</accession>
<dbReference type="AlphaFoldDB" id="A0A366HQ53"/>
<dbReference type="OrthoDB" id="180984at2"/>
<evidence type="ECO:0000313" key="4">
    <source>
        <dbReference type="Proteomes" id="UP000253426"/>
    </source>
</evidence>
<dbReference type="EMBL" id="QNRR01000003">
    <property type="protein sequence ID" value="RBP45063.1"/>
    <property type="molecule type" value="Genomic_DNA"/>
</dbReference>
<feature type="coiled-coil region" evidence="1">
    <location>
        <begin position="316"/>
        <end position="343"/>
    </location>
</feature>
<keyword evidence="2" id="KW-1133">Transmembrane helix</keyword>
<proteinExistence type="predicted"/>
<dbReference type="InterPro" id="IPR012902">
    <property type="entry name" value="N_methyl_site"/>
</dbReference>
<dbReference type="NCBIfam" id="TIGR02532">
    <property type="entry name" value="IV_pilin_GFxxxE"/>
    <property type="match status" value="1"/>
</dbReference>
<keyword evidence="2" id="KW-0812">Transmembrane</keyword>
<sequence>MRTGGNARSKTRATTAPDTGFTLIELLLSITILSVVMLITMSLLNASLGQLRISEARFGQFREVQAAFDTMRLRLAGCEINPFYDYEYKNEDMNSVPIGYKLKSDLHFVTGPVMAGEFPLLISGNHNGHGIFFHGTFGMTNETDWKGLGTLMNSWGYYLEFGDDTSARADFLNSENVPKRYRYRLKELQVPAELMRTYAAKLNAGSSREDIFAWFRDSLQAPENVHTVAENIAAFVVTPLVPADSRNSNGALIGENGLAPTYYYDTRNYQHARTNVAEVTRHRLPPLLRLTLVALDEVSATKLEELNGQNKPDLGVDSLFADATRYNEDIQSLEARLQQMKLNYRVFSTTVRLRNARWINTY</sequence>
<keyword evidence="1" id="KW-0175">Coiled coil</keyword>
<dbReference type="Pfam" id="PF07963">
    <property type="entry name" value="N_methyl"/>
    <property type="match status" value="1"/>
</dbReference>
<reference evidence="3 4" key="1">
    <citation type="submission" date="2018-06" db="EMBL/GenBank/DDBJ databases">
        <title>Genomic Encyclopedia of Type Strains, Phase IV (KMG-IV): sequencing the most valuable type-strain genomes for metagenomic binning, comparative biology and taxonomic classification.</title>
        <authorList>
            <person name="Goeker M."/>
        </authorList>
    </citation>
    <scope>NUCLEOTIDE SEQUENCE [LARGE SCALE GENOMIC DNA]</scope>
    <source>
        <strain evidence="3 4">DSM 25532</strain>
    </source>
</reference>
<dbReference type="PROSITE" id="PS00409">
    <property type="entry name" value="PROKAR_NTER_METHYL"/>
    <property type="match status" value="1"/>
</dbReference>
<comment type="caution">
    <text evidence="3">The sequence shown here is derived from an EMBL/GenBank/DDBJ whole genome shotgun (WGS) entry which is preliminary data.</text>
</comment>
<organism evidence="3 4">
    <name type="scientific">Roseimicrobium gellanilyticum</name>
    <dbReference type="NCBI Taxonomy" id="748857"/>
    <lineage>
        <taxon>Bacteria</taxon>
        <taxon>Pseudomonadati</taxon>
        <taxon>Verrucomicrobiota</taxon>
        <taxon>Verrucomicrobiia</taxon>
        <taxon>Verrucomicrobiales</taxon>
        <taxon>Verrucomicrobiaceae</taxon>
        <taxon>Roseimicrobium</taxon>
    </lineage>
</organism>
<gene>
    <name evidence="3" type="ORF">DES53_10358</name>
</gene>